<dbReference type="AlphaFoldDB" id="A0A2P2QR32"/>
<proteinExistence type="predicted"/>
<sequence>MQLKGMLSKQINFKKHYLS</sequence>
<organism evidence="1">
    <name type="scientific">Rhizophora mucronata</name>
    <name type="common">Asiatic mangrove</name>
    <dbReference type="NCBI Taxonomy" id="61149"/>
    <lineage>
        <taxon>Eukaryota</taxon>
        <taxon>Viridiplantae</taxon>
        <taxon>Streptophyta</taxon>
        <taxon>Embryophyta</taxon>
        <taxon>Tracheophyta</taxon>
        <taxon>Spermatophyta</taxon>
        <taxon>Magnoliopsida</taxon>
        <taxon>eudicotyledons</taxon>
        <taxon>Gunneridae</taxon>
        <taxon>Pentapetalae</taxon>
        <taxon>rosids</taxon>
        <taxon>fabids</taxon>
        <taxon>Malpighiales</taxon>
        <taxon>Rhizophoraceae</taxon>
        <taxon>Rhizophora</taxon>
    </lineage>
</organism>
<evidence type="ECO:0000313" key="1">
    <source>
        <dbReference type="EMBL" id="MBX69472.1"/>
    </source>
</evidence>
<dbReference type="EMBL" id="GGEC01088988">
    <property type="protein sequence ID" value="MBX69472.1"/>
    <property type="molecule type" value="Transcribed_RNA"/>
</dbReference>
<reference evidence="1" key="1">
    <citation type="submission" date="2018-02" db="EMBL/GenBank/DDBJ databases">
        <title>Rhizophora mucronata_Transcriptome.</title>
        <authorList>
            <person name="Meera S.P."/>
            <person name="Sreeshan A."/>
            <person name="Augustine A."/>
        </authorList>
    </citation>
    <scope>NUCLEOTIDE SEQUENCE</scope>
    <source>
        <tissue evidence="1">Leaf</tissue>
    </source>
</reference>
<name>A0A2P2QR32_RHIMU</name>
<accession>A0A2P2QR32</accession>
<protein>
    <submittedName>
        <fullName evidence="1">Uncharacterized protein</fullName>
    </submittedName>
</protein>